<organism evidence="3 4">
    <name type="scientific">Trifolium subterraneum</name>
    <name type="common">Subterranean clover</name>
    <dbReference type="NCBI Taxonomy" id="3900"/>
    <lineage>
        <taxon>Eukaryota</taxon>
        <taxon>Viridiplantae</taxon>
        <taxon>Streptophyta</taxon>
        <taxon>Embryophyta</taxon>
        <taxon>Tracheophyta</taxon>
        <taxon>Spermatophyta</taxon>
        <taxon>Magnoliopsida</taxon>
        <taxon>eudicotyledons</taxon>
        <taxon>Gunneridae</taxon>
        <taxon>Pentapetalae</taxon>
        <taxon>rosids</taxon>
        <taxon>fabids</taxon>
        <taxon>Fabales</taxon>
        <taxon>Fabaceae</taxon>
        <taxon>Papilionoideae</taxon>
        <taxon>50 kb inversion clade</taxon>
        <taxon>NPAAA clade</taxon>
        <taxon>Hologalegina</taxon>
        <taxon>IRL clade</taxon>
        <taxon>Trifolieae</taxon>
        <taxon>Trifolium</taxon>
    </lineage>
</organism>
<dbReference type="PANTHER" id="PTHR46525">
    <property type="entry name" value="EMB|CAB72159.1"/>
    <property type="match status" value="1"/>
</dbReference>
<dbReference type="OrthoDB" id="1917735at2759"/>
<accession>A0A2Z6NE10</accession>
<feature type="compositionally biased region" description="Polar residues" evidence="2">
    <location>
        <begin position="63"/>
        <end position="84"/>
    </location>
</feature>
<sequence length="213" mass="23384">MAKGRKLTTSRSERLLGTYGYSHYQGSTAADPSELREEDIWSTAAGDSGEVDLNLSDEWESPNAVTTESNGGSSYRNRRGITQNGDEHRQLGGLSLAFEDPASDATSATARIVHQFRSHESVASSPRGRHMATSLPVNVPDWSKILRVESVESLHDDSLDDDDESEMVPPHEYLARSRKMAAKSVFEGVGRTLKGRDLSRVRDAVWSQTGFDG</sequence>
<proteinExistence type="inferred from homology"/>
<evidence type="ECO:0000313" key="4">
    <source>
        <dbReference type="Proteomes" id="UP000242715"/>
    </source>
</evidence>
<evidence type="ECO:0000256" key="2">
    <source>
        <dbReference type="SAM" id="MobiDB-lite"/>
    </source>
</evidence>
<evidence type="ECO:0000256" key="1">
    <source>
        <dbReference type="ARBA" id="ARBA00034773"/>
    </source>
</evidence>
<gene>
    <name evidence="3" type="ORF">TSUD_380610</name>
</gene>
<dbReference type="PANTHER" id="PTHR46525:SF18">
    <property type="entry name" value="SENESCENCE REGULATOR S40"/>
    <property type="match status" value="1"/>
</dbReference>
<dbReference type="Proteomes" id="UP000242715">
    <property type="component" value="Unassembled WGS sequence"/>
</dbReference>
<dbReference type="EMBL" id="DF973891">
    <property type="protein sequence ID" value="GAU41956.1"/>
    <property type="molecule type" value="Genomic_DNA"/>
</dbReference>
<name>A0A2Z6NE10_TRISU</name>
<dbReference type="AlphaFoldDB" id="A0A2Z6NE10"/>
<protein>
    <recommendedName>
        <fullName evidence="5">Senescence regulator S40</fullName>
    </recommendedName>
</protein>
<feature type="region of interest" description="Disordered" evidence="2">
    <location>
        <begin position="45"/>
        <end position="96"/>
    </location>
</feature>
<dbReference type="GO" id="GO:0010150">
    <property type="term" value="P:leaf senescence"/>
    <property type="evidence" value="ECO:0007669"/>
    <property type="project" value="UniProtKB-ARBA"/>
</dbReference>
<comment type="similarity">
    <text evidence="1">Belongs to the senescence regulator S40 family.</text>
</comment>
<evidence type="ECO:0008006" key="5">
    <source>
        <dbReference type="Google" id="ProtNLM"/>
    </source>
</evidence>
<dbReference type="Pfam" id="PF04520">
    <property type="entry name" value="Senescence_reg"/>
    <property type="match status" value="1"/>
</dbReference>
<evidence type="ECO:0000313" key="3">
    <source>
        <dbReference type="EMBL" id="GAU41956.1"/>
    </source>
</evidence>
<reference evidence="4" key="1">
    <citation type="journal article" date="2017" name="Front. Plant Sci.">
        <title>Climate Clever Clovers: New Paradigm to Reduce the Environmental Footprint of Ruminants by Breeding Low Methanogenic Forages Utilizing Haplotype Variation.</title>
        <authorList>
            <person name="Kaur P."/>
            <person name="Appels R."/>
            <person name="Bayer P.E."/>
            <person name="Keeble-Gagnere G."/>
            <person name="Wang J."/>
            <person name="Hirakawa H."/>
            <person name="Shirasawa K."/>
            <person name="Vercoe P."/>
            <person name="Stefanova K."/>
            <person name="Durmic Z."/>
            <person name="Nichols P."/>
            <person name="Revell C."/>
            <person name="Isobe S.N."/>
            <person name="Edwards D."/>
            <person name="Erskine W."/>
        </authorList>
    </citation>
    <scope>NUCLEOTIDE SEQUENCE [LARGE SCALE GENOMIC DNA]</scope>
    <source>
        <strain evidence="4">cv. Daliak</strain>
    </source>
</reference>
<dbReference type="InterPro" id="IPR007608">
    <property type="entry name" value="Senescence_reg_S40"/>
</dbReference>
<keyword evidence="4" id="KW-1185">Reference proteome</keyword>